<dbReference type="Proteomes" id="UP001060215">
    <property type="component" value="Chromosome 2"/>
</dbReference>
<organism evidence="1 2">
    <name type="scientific">Camellia lanceoleosa</name>
    <dbReference type="NCBI Taxonomy" id="1840588"/>
    <lineage>
        <taxon>Eukaryota</taxon>
        <taxon>Viridiplantae</taxon>
        <taxon>Streptophyta</taxon>
        <taxon>Embryophyta</taxon>
        <taxon>Tracheophyta</taxon>
        <taxon>Spermatophyta</taxon>
        <taxon>Magnoliopsida</taxon>
        <taxon>eudicotyledons</taxon>
        <taxon>Gunneridae</taxon>
        <taxon>Pentapetalae</taxon>
        <taxon>asterids</taxon>
        <taxon>Ericales</taxon>
        <taxon>Theaceae</taxon>
        <taxon>Camellia</taxon>
    </lineage>
</organism>
<keyword evidence="2" id="KW-1185">Reference proteome</keyword>
<gene>
    <name evidence="1" type="ORF">LOK49_LG04G00413</name>
</gene>
<sequence length="97" mass="10301">MSLDEHSSVSSNFLVYSGGGDSNGGGGFVMLIHQQSSHGGGGAVKASVYECDHHHYQIQGTSRNNWIPTAVPTLVPARSNNMPVCHGAQTFTVWNDT</sequence>
<evidence type="ECO:0000313" key="2">
    <source>
        <dbReference type="Proteomes" id="UP001060215"/>
    </source>
</evidence>
<proteinExistence type="predicted"/>
<protein>
    <submittedName>
        <fullName evidence="1">Uncharacterized protein</fullName>
    </submittedName>
</protein>
<comment type="caution">
    <text evidence="1">The sequence shown here is derived from an EMBL/GenBank/DDBJ whole genome shotgun (WGS) entry which is preliminary data.</text>
</comment>
<name>A0ACC0HZ98_9ERIC</name>
<evidence type="ECO:0000313" key="1">
    <source>
        <dbReference type="EMBL" id="KAI8018873.1"/>
    </source>
</evidence>
<dbReference type="EMBL" id="CM045759">
    <property type="protein sequence ID" value="KAI8018873.1"/>
    <property type="molecule type" value="Genomic_DNA"/>
</dbReference>
<accession>A0ACC0HZ98</accession>
<reference evidence="1 2" key="1">
    <citation type="journal article" date="2022" name="Plant J.">
        <title>Chromosome-level genome of Camellia lanceoleosa provides a valuable resource for understanding genome evolution and self-incompatibility.</title>
        <authorList>
            <person name="Gong W."/>
            <person name="Xiao S."/>
            <person name="Wang L."/>
            <person name="Liao Z."/>
            <person name="Chang Y."/>
            <person name="Mo W."/>
            <person name="Hu G."/>
            <person name="Li W."/>
            <person name="Zhao G."/>
            <person name="Zhu H."/>
            <person name="Hu X."/>
            <person name="Ji K."/>
            <person name="Xiang X."/>
            <person name="Song Q."/>
            <person name="Yuan D."/>
            <person name="Jin S."/>
            <person name="Zhang L."/>
        </authorList>
    </citation>
    <scope>NUCLEOTIDE SEQUENCE [LARGE SCALE GENOMIC DNA]</scope>
    <source>
        <strain evidence="1">SQ_2022a</strain>
    </source>
</reference>